<evidence type="ECO:0000256" key="1">
    <source>
        <dbReference type="SAM" id="MobiDB-lite"/>
    </source>
</evidence>
<organism evidence="2 3">
    <name type="scientific">Solea senegalensis</name>
    <name type="common">Senegalese sole</name>
    <dbReference type="NCBI Taxonomy" id="28829"/>
    <lineage>
        <taxon>Eukaryota</taxon>
        <taxon>Metazoa</taxon>
        <taxon>Chordata</taxon>
        <taxon>Craniata</taxon>
        <taxon>Vertebrata</taxon>
        <taxon>Euteleostomi</taxon>
        <taxon>Actinopterygii</taxon>
        <taxon>Neopterygii</taxon>
        <taxon>Teleostei</taxon>
        <taxon>Neoteleostei</taxon>
        <taxon>Acanthomorphata</taxon>
        <taxon>Carangaria</taxon>
        <taxon>Pleuronectiformes</taxon>
        <taxon>Pleuronectoidei</taxon>
        <taxon>Soleidae</taxon>
        <taxon>Solea</taxon>
    </lineage>
</organism>
<keyword evidence="3" id="KW-1185">Reference proteome</keyword>
<accession>A0AAV6SWC2</accession>
<evidence type="ECO:0000313" key="3">
    <source>
        <dbReference type="Proteomes" id="UP000693946"/>
    </source>
</evidence>
<dbReference type="Proteomes" id="UP000693946">
    <property type="component" value="Linkage Group LG10"/>
</dbReference>
<evidence type="ECO:0000313" key="2">
    <source>
        <dbReference type="EMBL" id="KAG7521739.1"/>
    </source>
</evidence>
<proteinExistence type="predicted"/>
<name>A0AAV6SWC2_SOLSE</name>
<feature type="region of interest" description="Disordered" evidence="1">
    <location>
        <begin position="52"/>
        <end position="73"/>
    </location>
</feature>
<sequence length="73" mass="8322">MYVWFSFIYQFCSQCGREYLLSFYFEGNDLARLLLVCACANVKAAALTDGGRRLERDGGRPQTHKHACPETEP</sequence>
<dbReference type="AlphaFoldDB" id="A0AAV6SWC2"/>
<comment type="caution">
    <text evidence="2">The sequence shown here is derived from an EMBL/GenBank/DDBJ whole genome shotgun (WGS) entry which is preliminary data.</text>
</comment>
<gene>
    <name evidence="2" type="ORF">JOB18_005984</name>
</gene>
<protein>
    <submittedName>
        <fullName evidence="2">Uncharacterized protein</fullName>
    </submittedName>
</protein>
<dbReference type="EMBL" id="JAGKHQ010000002">
    <property type="protein sequence ID" value="KAG7521739.1"/>
    <property type="molecule type" value="Genomic_DNA"/>
</dbReference>
<reference evidence="2 3" key="1">
    <citation type="journal article" date="2021" name="Sci. Rep.">
        <title>Chromosome anchoring in Senegalese sole (Solea senegalensis) reveals sex-associated markers and genome rearrangements in flatfish.</title>
        <authorList>
            <person name="Guerrero-Cozar I."/>
            <person name="Gomez-Garrido J."/>
            <person name="Berbel C."/>
            <person name="Martinez-Blanch J.F."/>
            <person name="Alioto T."/>
            <person name="Claros M.G."/>
            <person name="Gagnaire P.A."/>
            <person name="Manchado M."/>
        </authorList>
    </citation>
    <scope>NUCLEOTIDE SEQUENCE [LARGE SCALE GENOMIC DNA]</scope>
    <source>
        <strain evidence="2">Sse05_10M</strain>
    </source>
</reference>